<evidence type="ECO:0000313" key="2">
    <source>
        <dbReference type="EMBL" id="MBT8551196.1"/>
    </source>
</evidence>
<dbReference type="AlphaFoldDB" id="A0A9Q2ZVA5"/>
<feature type="region of interest" description="Disordered" evidence="1">
    <location>
        <begin position="1"/>
        <end position="55"/>
    </location>
</feature>
<organism evidence="2 4">
    <name type="scientific">Polynucleobacter paneuropaeus</name>
    <dbReference type="NCBI Taxonomy" id="2527775"/>
    <lineage>
        <taxon>Bacteria</taxon>
        <taxon>Pseudomonadati</taxon>
        <taxon>Pseudomonadota</taxon>
        <taxon>Betaproteobacteria</taxon>
        <taxon>Burkholderiales</taxon>
        <taxon>Burkholderiaceae</taxon>
        <taxon>Polynucleobacter</taxon>
    </lineage>
</organism>
<accession>A0A9Q2ZVA5</accession>
<comment type="caution">
    <text evidence="2">The sequence shown here is derived from an EMBL/GenBank/DDBJ whole genome shotgun (WGS) entry which is preliminary data.</text>
</comment>
<dbReference type="Proteomes" id="UP000783102">
    <property type="component" value="Unassembled WGS sequence"/>
</dbReference>
<sequence>MTDDKKPVVKVPAKPLTAKPALRPQVSKGPGAGSGRPQAGFGGGKGMMRKAGRGR</sequence>
<gene>
    <name evidence="3" type="ORF">G6693_08345</name>
    <name evidence="2" type="ORF">G6731_04420</name>
</gene>
<evidence type="ECO:0000313" key="3">
    <source>
        <dbReference type="EMBL" id="MBT8591932.1"/>
    </source>
</evidence>
<proteinExistence type="predicted"/>
<reference evidence="2" key="1">
    <citation type="journal article" date="2021" name="Genome Biol. Evol.">
        <title>Continental-Scale Gene Flow Prevents Allopatric Divergence of Pelagic Freshwater Bacteria.</title>
        <authorList>
            <person name="Hoetzinger M."/>
            <person name="Pitt A."/>
            <person name="Huemer A."/>
            <person name="Hahn M.W."/>
        </authorList>
    </citation>
    <scope>NUCLEOTIDE SEQUENCE</scope>
    <source>
        <strain evidence="3">AP-YLGG-20-G6</strain>
        <strain evidence="2">SM1-W8</strain>
    </source>
</reference>
<feature type="compositionally biased region" description="Low complexity" evidence="1">
    <location>
        <begin position="9"/>
        <end position="22"/>
    </location>
</feature>
<dbReference type="GeneID" id="66832687"/>
<dbReference type="EMBL" id="JAANGI010000001">
    <property type="protein sequence ID" value="MBT8591932.1"/>
    <property type="molecule type" value="Genomic_DNA"/>
</dbReference>
<feature type="compositionally biased region" description="Gly residues" evidence="1">
    <location>
        <begin position="30"/>
        <end position="46"/>
    </location>
</feature>
<evidence type="ECO:0000313" key="4">
    <source>
        <dbReference type="Proteomes" id="UP000783102"/>
    </source>
</evidence>
<name>A0A9Q2ZVA5_9BURK</name>
<protein>
    <submittedName>
        <fullName evidence="2">Uncharacterized protein</fullName>
    </submittedName>
</protein>
<dbReference type="EMBL" id="JAANEY010000001">
    <property type="protein sequence ID" value="MBT8551196.1"/>
    <property type="molecule type" value="Genomic_DNA"/>
</dbReference>
<dbReference type="RefSeq" id="WP_158525191.1">
    <property type="nucleotide sequence ID" value="NZ_CBCSBS010000001.1"/>
</dbReference>
<dbReference type="Proteomes" id="UP000762271">
    <property type="component" value="Unassembled WGS sequence"/>
</dbReference>
<evidence type="ECO:0000256" key="1">
    <source>
        <dbReference type="SAM" id="MobiDB-lite"/>
    </source>
</evidence>